<dbReference type="NCBIfam" id="TIGR00231">
    <property type="entry name" value="small_GTP"/>
    <property type="match status" value="1"/>
</dbReference>
<dbReference type="Proteomes" id="UP001150062">
    <property type="component" value="Unassembled WGS sequence"/>
</dbReference>
<dbReference type="EMBL" id="JAOAOG010000339">
    <property type="protein sequence ID" value="KAJ6227004.1"/>
    <property type="molecule type" value="Genomic_DNA"/>
</dbReference>
<keyword evidence="5" id="KW-1185">Reference proteome</keyword>
<dbReference type="InterPro" id="IPR050227">
    <property type="entry name" value="Rab"/>
</dbReference>
<dbReference type="PROSITE" id="PS51420">
    <property type="entry name" value="RHO"/>
    <property type="match status" value="1"/>
</dbReference>
<gene>
    <name evidence="4" type="ORF">M0813_10542</name>
</gene>
<accession>A0ABQ8X3B9</accession>
<dbReference type="Pfam" id="PF00071">
    <property type="entry name" value="Ras"/>
    <property type="match status" value="1"/>
</dbReference>
<dbReference type="PROSITE" id="PS51419">
    <property type="entry name" value="RAB"/>
    <property type="match status" value="1"/>
</dbReference>
<feature type="region of interest" description="Disordered" evidence="3">
    <location>
        <begin position="180"/>
        <end position="204"/>
    </location>
</feature>
<name>A0ABQ8X3B9_9EUKA</name>
<reference evidence="4" key="1">
    <citation type="submission" date="2022-08" db="EMBL/GenBank/DDBJ databases">
        <title>Novel sulfate-reducing endosymbionts in the free-living metamonad Anaeramoeba.</title>
        <authorList>
            <person name="Jerlstrom-Hultqvist J."/>
            <person name="Cepicka I."/>
            <person name="Gallot-Lavallee L."/>
            <person name="Salas-Leiva D."/>
            <person name="Curtis B.A."/>
            <person name="Zahonova K."/>
            <person name="Pipaliya S."/>
            <person name="Dacks J."/>
            <person name="Roger A.J."/>
        </authorList>
    </citation>
    <scope>NUCLEOTIDE SEQUENCE</scope>
    <source>
        <strain evidence="4">Schooner1</strain>
    </source>
</reference>
<dbReference type="InterPro" id="IPR001806">
    <property type="entry name" value="Small_GTPase"/>
</dbReference>
<proteinExistence type="predicted"/>
<evidence type="ECO:0000256" key="2">
    <source>
        <dbReference type="ARBA" id="ARBA00023134"/>
    </source>
</evidence>
<feature type="compositionally biased region" description="Polar residues" evidence="3">
    <location>
        <begin position="183"/>
        <end position="195"/>
    </location>
</feature>
<dbReference type="PANTHER" id="PTHR47977">
    <property type="entry name" value="RAS-RELATED PROTEIN RAB"/>
    <property type="match status" value="1"/>
</dbReference>
<dbReference type="PROSITE" id="PS51417">
    <property type="entry name" value="ARF"/>
    <property type="match status" value="1"/>
</dbReference>
<dbReference type="InterPro" id="IPR005225">
    <property type="entry name" value="Small_GTP-bd"/>
</dbReference>
<dbReference type="CDD" id="cd00154">
    <property type="entry name" value="Rab"/>
    <property type="match status" value="1"/>
</dbReference>
<dbReference type="SMART" id="SM00174">
    <property type="entry name" value="RHO"/>
    <property type="match status" value="1"/>
</dbReference>
<keyword evidence="2" id="KW-0342">GTP-binding</keyword>
<comment type="caution">
    <text evidence="4">The sequence shown here is derived from an EMBL/GenBank/DDBJ whole genome shotgun (WGS) entry which is preliminary data.</text>
</comment>
<dbReference type="Gene3D" id="3.40.50.300">
    <property type="entry name" value="P-loop containing nucleotide triphosphate hydrolases"/>
    <property type="match status" value="1"/>
</dbReference>
<dbReference type="SMART" id="SM00173">
    <property type="entry name" value="RAS"/>
    <property type="match status" value="1"/>
</dbReference>
<evidence type="ECO:0000313" key="4">
    <source>
        <dbReference type="EMBL" id="KAJ6227004.1"/>
    </source>
</evidence>
<keyword evidence="1" id="KW-0547">Nucleotide-binding</keyword>
<evidence type="ECO:0000256" key="3">
    <source>
        <dbReference type="SAM" id="MobiDB-lite"/>
    </source>
</evidence>
<dbReference type="SMART" id="SM00175">
    <property type="entry name" value="RAB"/>
    <property type="match status" value="1"/>
</dbReference>
<dbReference type="SMART" id="SM00176">
    <property type="entry name" value="RAN"/>
    <property type="match status" value="1"/>
</dbReference>
<dbReference type="InterPro" id="IPR027417">
    <property type="entry name" value="P-loop_NTPase"/>
</dbReference>
<evidence type="ECO:0000313" key="5">
    <source>
        <dbReference type="Proteomes" id="UP001150062"/>
    </source>
</evidence>
<dbReference type="PROSITE" id="PS51421">
    <property type="entry name" value="RAS"/>
    <property type="match status" value="1"/>
</dbReference>
<dbReference type="SUPFAM" id="SSF52540">
    <property type="entry name" value="P-loop containing nucleoside triphosphate hydrolases"/>
    <property type="match status" value="1"/>
</dbReference>
<protein>
    <submittedName>
        <fullName evidence="4">Ras and ef-hand domain-containing protein</fullName>
    </submittedName>
</protein>
<dbReference type="PRINTS" id="PR00449">
    <property type="entry name" value="RASTRNSFRMNG"/>
</dbReference>
<evidence type="ECO:0000256" key="1">
    <source>
        <dbReference type="ARBA" id="ARBA00022741"/>
    </source>
</evidence>
<dbReference type="SMART" id="SM00177">
    <property type="entry name" value="ARF"/>
    <property type="match status" value="1"/>
</dbReference>
<organism evidence="4 5">
    <name type="scientific">Anaeramoeba flamelloides</name>
    <dbReference type="NCBI Taxonomy" id="1746091"/>
    <lineage>
        <taxon>Eukaryota</taxon>
        <taxon>Metamonada</taxon>
        <taxon>Anaeramoebidae</taxon>
        <taxon>Anaeramoeba</taxon>
    </lineage>
</organism>
<sequence length="204" mass="23358">MTEIIEQTSNLTVKILIIGDSVVGKTCLLLRFSKNNFKSETVYTIGVHFMDRTMEVSGQLVKIQGWDTAGQERFRTITRAFYRGSHGVMIVYDVTSRKSFENVEYWIQNLKENTAVSDLSILLMGNKIDLEEERVVSTEEGENLAKQHNIPFFETSAKTGENVEKCFLLLTEQSLKKKHYNDSSKQTKQTTNVEIETQPKKKCC</sequence>